<dbReference type="EC" id="5.6.2.1" evidence="8"/>
<feature type="binding site" evidence="8">
    <location>
        <position position="9"/>
    </location>
    <ligand>
        <name>Mg(2+)</name>
        <dbReference type="ChEBI" id="CHEBI:18420"/>
        <note>catalytic</note>
    </ligand>
</feature>
<dbReference type="GO" id="GO:0000287">
    <property type="term" value="F:magnesium ion binding"/>
    <property type="evidence" value="ECO:0007669"/>
    <property type="project" value="UniProtKB-UniRule"/>
</dbReference>
<feature type="domain" description="Toprim" evidence="10">
    <location>
        <begin position="3"/>
        <end position="136"/>
    </location>
</feature>
<reference evidence="12 13" key="1">
    <citation type="submission" date="2018-10" db="EMBL/GenBank/DDBJ databases">
        <title>Draft genome sequence of Bacillus salarius IM0101, isolated from a hypersaline soil in Inner Mongolia, China.</title>
        <authorList>
            <person name="Yamprayoonswat W."/>
            <person name="Boonvisut S."/>
            <person name="Jumpathong W."/>
            <person name="Sittihan S."/>
            <person name="Ruangsuj P."/>
            <person name="Wanthongcharoen S."/>
            <person name="Thongpramul N."/>
            <person name="Pimmason S."/>
            <person name="Yu B."/>
            <person name="Yasawong M."/>
        </authorList>
    </citation>
    <scope>NUCLEOTIDE SEQUENCE [LARGE SCALE GENOMIC DNA]</scope>
    <source>
        <strain evidence="12 13">IM0101</strain>
    </source>
</reference>
<sequence>MSKSIVLAEKPSVGKDIARVLGCTQQKNGYIEGSKYIVTWAFGHLVTLAEPETYDTKYKTWRLEDLPMLPSQLKLAVIKKSGKQFNTVKQQLYRNDVKDVIIATDAGREGELVARWVLEKSNVKKNIKRLWISSVTDQAIKKGFQQLHDGQKFSSLYKAAQARAEADWYVGMNATRALTTKFNASLSCGRVQTPTIAMVAEREKEIKEFRPDTYYQVKANAENGVHFWWKEEKSGSTRTFSKEKTDKLLDKVKNKKAVITSVVNKEKQQGPPLLFDLTELQRECNQRFGYSAKETLSALQRLYEVHKVLTYPRTDSRYLSSDLKGTMKERLNASDVPPFSKFVLKINKQNLSISKQMINDKKVTDHHAIIPTEEPPKFPDMSDKEKKIYELVVTRFIAAFYPAEYRVETEVQATIENETFIAKGQTVKTPGWKEVYQTDNKQHQNEGLPDMKENDSISIIKSDVEHGETKPPSPLTEANLLSAMENPSRFMKGEDKQLLETIKNTGGIGTVATRADIIEKLQNSFLLEKRGKTLHLTSKGKQLLDLVPDELKSATLTAEWEQQLDEIEKGNLDKKVFIGKMKKYASDVVEDIKHSSKSFKHDNVTGAPCPECGKLLLEVKGKRGKMKVCQDKSCGYKKNISKITNARCPKCKKQMELRGEGEGKLFVCKCGYKEKESSFVERRNKEKRDKASKQDVKKYLNNQQQEEMTNPALAEALKKFKKDD</sequence>
<dbReference type="GO" id="GO:0006281">
    <property type="term" value="P:DNA repair"/>
    <property type="evidence" value="ECO:0007669"/>
    <property type="project" value="TreeGrafter"/>
</dbReference>
<protein>
    <recommendedName>
        <fullName evidence="8">DNA topoisomerase 3</fullName>
        <ecNumber evidence="8">5.6.2.1</ecNumber>
    </recommendedName>
    <alternativeName>
        <fullName evidence="8">DNA topoisomerase III</fullName>
    </alternativeName>
</protein>
<evidence type="ECO:0000259" key="11">
    <source>
        <dbReference type="PROSITE" id="PS52039"/>
    </source>
</evidence>
<dbReference type="NCBIfam" id="NF005829">
    <property type="entry name" value="PRK07726.1"/>
    <property type="match status" value="1"/>
</dbReference>
<dbReference type="SMART" id="SM00436">
    <property type="entry name" value="TOP1Bc"/>
    <property type="match status" value="1"/>
</dbReference>
<feature type="binding site" evidence="8">
    <location>
        <position position="105"/>
    </location>
    <ligand>
        <name>Mg(2+)</name>
        <dbReference type="ChEBI" id="CHEBI:18420"/>
        <note>catalytic</note>
    </ligand>
</feature>
<evidence type="ECO:0000256" key="8">
    <source>
        <dbReference type="HAMAP-Rule" id="MF_00953"/>
    </source>
</evidence>
<dbReference type="InterPro" id="IPR013825">
    <property type="entry name" value="Topo_IA_cen_sub2"/>
</dbReference>
<dbReference type="Proteomes" id="UP000275076">
    <property type="component" value="Unassembled WGS sequence"/>
</dbReference>
<dbReference type="InterPro" id="IPR003601">
    <property type="entry name" value="Topo_IA_2"/>
</dbReference>
<feature type="compositionally biased region" description="Basic and acidic residues" evidence="9">
    <location>
        <begin position="680"/>
        <end position="698"/>
    </location>
</feature>
<dbReference type="OrthoDB" id="9803554at2"/>
<evidence type="ECO:0000256" key="9">
    <source>
        <dbReference type="SAM" id="MobiDB-lite"/>
    </source>
</evidence>
<evidence type="ECO:0000256" key="7">
    <source>
        <dbReference type="ARBA" id="ARBA00023235"/>
    </source>
</evidence>
<evidence type="ECO:0000256" key="3">
    <source>
        <dbReference type="ARBA" id="ARBA00022723"/>
    </source>
</evidence>
<dbReference type="PROSITE" id="PS50880">
    <property type="entry name" value="TOPRIM"/>
    <property type="match status" value="1"/>
</dbReference>
<dbReference type="GO" id="GO:0003677">
    <property type="term" value="F:DNA binding"/>
    <property type="evidence" value="ECO:0007669"/>
    <property type="project" value="UniProtKB-KW"/>
</dbReference>
<evidence type="ECO:0000259" key="10">
    <source>
        <dbReference type="PROSITE" id="PS50880"/>
    </source>
</evidence>
<keyword evidence="7 8" id="KW-0413">Isomerase</keyword>
<keyword evidence="6 8" id="KW-0238">DNA-binding</keyword>
<comment type="catalytic activity">
    <reaction evidence="1 8">
        <text>ATP-independent breakage of single-stranded DNA, followed by passage and rejoining.</text>
        <dbReference type="EC" id="5.6.2.1"/>
    </reaction>
</comment>
<evidence type="ECO:0000256" key="4">
    <source>
        <dbReference type="ARBA" id="ARBA00022842"/>
    </source>
</evidence>
<dbReference type="GO" id="GO:0003917">
    <property type="term" value="F:DNA topoisomerase type I (single strand cut, ATP-independent) activity"/>
    <property type="evidence" value="ECO:0007669"/>
    <property type="project" value="UniProtKB-UniRule"/>
</dbReference>
<dbReference type="GO" id="GO:0006310">
    <property type="term" value="P:DNA recombination"/>
    <property type="evidence" value="ECO:0007669"/>
    <property type="project" value="TreeGrafter"/>
</dbReference>
<dbReference type="NCBIfam" id="TIGR01056">
    <property type="entry name" value="topB"/>
    <property type="match status" value="1"/>
</dbReference>
<accession>A0A3R9Q2Z2</accession>
<dbReference type="HAMAP" id="MF_00953">
    <property type="entry name" value="Topoisom_3_prok"/>
    <property type="match status" value="1"/>
</dbReference>
<keyword evidence="4 8" id="KW-0460">Magnesium</keyword>
<dbReference type="EMBL" id="RBVX01000014">
    <property type="protein sequence ID" value="RSL32474.1"/>
    <property type="molecule type" value="Genomic_DNA"/>
</dbReference>
<dbReference type="PANTHER" id="PTHR11390:SF21">
    <property type="entry name" value="DNA TOPOISOMERASE 3-ALPHA"/>
    <property type="match status" value="1"/>
</dbReference>
<feature type="site" description="Interaction with DNA" evidence="8">
    <location>
        <position position="313"/>
    </location>
</feature>
<evidence type="ECO:0000313" key="12">
    <source>
        <dbReference type="EMBL" id="RSL32474.1"/>
    </source>
</evidence>
<feature type="region of interest" description="Disordered" evidence="9">
    <location>
        <begin position="680"/>
        <end position="711"/>
    </location>
</feature>
<comment type="caution">
    <text evidence="12">The sequence shown here is derived from an EMBL/GenBank/DDBJ whole genome shotgun (WGS) entry which is preliminary data.</text>
</comment>
<dbReference type="Gene3D" id="1.10.460.10">
    <property type="entry name" value="Topoisomerase I, domain 2"/>
    <property type="match status" value="1"/>
</dbReference>
<keyword evidence="3 8" id="KW-0479">Metal-binding</keyword>
<dbReference type="InterPro" id="IPR034144">
    <property type="entry name" value="TOPRIM_TopoIII"/>
</dbReference>
<dbReference type="Pfam" id="PF01131">
    <property type="entry name" value="Topoisom_bac"/>
    <property type="match status" value="1"/>
</dbReference>
<comment type="function">
    <text evidence="8">Releases the supercoiling and torsional tension of DNA, which is introduced during the DNA replication and transcription, by transiently cleaving and rejoining one strand of the DNA duplex. Introduces a single-strand break via transesterification at a target site in duplex DNA. The scissile phosphodiester is attacked by the catalytic tyrosine of the enzyme, resulting in the formation of a DNA-(5'-phosphotyrosyl)-enzyme intermediate and the expulsion of a 3'-OH DNA strand. The free DNA strand then undergoes passage around the unbroken strand, thus removing DNA supercoils. Finally, in the religation step, the DNA 3'-OH attacks the covalent intermediate to expel the active-site tyrosine and restore the DNA phosphodiester backbone.</text>
</comment>
<proteinExistence type="inferred from homology"/>
<dbReference type="Gene3D" id="2.70.20.10">
    <property type="entry name" value="Topoisomerase I, domain 3"/>
    <property type="match status" value="1"/>
</dbReference>
<evidence type="ECO:0000256" key="6">
    <source>
        <dbReference type="ARBA" id="ARBA00023125"/>
    </source>
</evidence>
<evidence type="ECO:0000256" key="1">
    <source>
        <dbReference type="ARBA" id="ARBA00000213"/>
    </source>
</evidence>
<dbReference type="Gene3D" id="1.10.290.10">
    <property type="entry name" value="Topoisomerase I, domain 4"/>
    <property type="match status" value="1"/>
</dbReference>
<evidence type="ECO:0000256" key="5">
    <source>
        <dbReference type="ARBA" id="ARBA00023029"/>
    </source>
</evidence>
<feature type="site" description="Interaction with DNA" evidence="8">
    <location>
        <position position="168"/>
    </location>
</feature>
<dbReference type="PANTHER" id="PTHR11390">
    <property type="entry name" value="PROKARYOTIC DNA TOPOISOMERASE"/>
    <property type="match status" value="1"/>
</dbReference>
<dbReference type="GO" id="GO:0006265">
    <property type="term" value="P:DNA topological change"/>
    <property type="evidence" value="ECO:0007669"/>
    <property type="project" value="UniProtKB-UniRule"/>
</dbReference>
<dbReference type="InterPro" id="IPR023406">
    <property type="entry name" value="Topo_IA_AS"/>
</dbReference>
<comment type="caution">
    <text evidence="8">Lacks conserved residue(s) required for the propagation of feature annotation.</text>
</comment>
<dbReference type="InterPro" id="IPR013824">
    <property type="entry name" value="Topo_IA_cen_sub1"/>
</dbReference>
<dbReference type="SMART" id="SM00437">
    <property type="entry name" value="TOP1Ac"/>
    <property type="match status" value="1"/>
</dbReference>
<dbReference type="CDD" id="cd00186">
    <property type="entry name" value="TOP1Ac"/>
    <property type="match status" value="1"/>
</dbReference>
<dbReference type="AlphaFoldDB" id="A0A3R9Q2Z2"/>
<dbReference type="SUPFAM" id="SSF56712">
    <property type="entry name" value="Prokaryotic type I DNA topoisomerase"/>
    <property type="match status" value="1"/>
</dbReference>
<dbReference type="SMART" id="SM00493">
    <property type="entry name" value="TOPRIM"/>
    <property type="match status" value="1"/>
</dbReference>
<dbReference type="PROSITE" id="PS00396">
    <property type="entry name" value="TOPO_IA_1"/>
    <property type="match status" value="1"/>
</dbReference>
<dbReference type="InterPro" id="IPR005738">
    <property type="entry name" value="TopoIII"/>
</dbReference>
<dbReference type="Gene3D" id="3.40.50.140">
    <property type="match status" value="1"/>
</dbReference>
<keyword evidence="5 8" id="KW-0799">Topoisomerase</keyword>
<comment type="similarity">
    <text evidence="2 8">Belongs to the type IA topoisomerase family.</text>
</comment>
<gene>
    <name evidence="8" type="primary">topB</name>
    <name evidence="12" type="ORF">D7Z54_15070</name>
</gene>
<dbReference type="InterPro" id="IPR003602">
    <property type="entry name" value="Topo_IA_DNA-bd_dom"/>
</dbReference>
<dbReference type="CDD" id="cd03362">
    <property type="entry name" value="TOPRIM_TopoIA_TopoIII"/>
    <property type="match status" value="1"/>
</dbReference>
<dbReference type="InterPro" id="IPR006171">
    <property type="entry name" value="TOPRIM_dom"/>
</dbReference>
<name>A0A3R9Q2Z2_9BACI</name>
<organism evidence="12 13">
    <name type="scientific">Salibacterium salarium</name>
    <dbReference type="NCBI Taxonomy" id="284579"/>
    <lineage>
        <taxon>Bacteria</taxon>
        <taxon>Bacillati</taxon>
        <taxon>Bacillota</taxon>
        <taxon>Bacilli</taxon>
        <taxon>Bacillales</taxon>
        <taxon>Bacillaceae</taxon>
    </lineage>
</organism>
<feature type="region of interest" description="Interaction with DNA" evidence="8">
    <location>
        <begin position="187"/>
        <end position="192"/>
    </location>
</feature>
<dbReference type="InterPro" id="IPR000380">
    <property type="entry name" value="Topo_IA"/>
</dbReference>
<evidence type="ECO:0000256" key="2">
    <source>
        <dbReference type="ARBA" id="ARBA00009446"/>
    </source>
</evidence>
<dbReference type="Pfam" id="PF01751">
    <property type="entry name" value="Toprim"/>
    <property type="match status" value="1"/>
</dbReference>
<dbReference type="RefSeq" id="WP_125556688.1">
    <property type="nucleotide sequence ID" value="NZ_RBVX01000014.1"/>
</dbReference>
<keyword evidence="13" id="KW-1185">Reference proteome</keyword>
<feature type="site" description="Interaction with DNA" evidence="8">
    <location>
        <position position="61"/>
    </location>
</feature>
<dbReference type="PRINTS" id="PR00417">
    <property type="entry name" value="PRTPISMRASEI"/>
</dbReference>
<dbReference type="InterPro" id="IPR013826">
    <property type="entry name" value="Topo_IA_cen_sub3"/>
</dbReference>
<feature type="active site" description="O-(5'-phospho-DNA)-tyrosine intermediate" evidence="8">
    <location>
        <position position="311"/>
    </location>
</feature>
<feature type="site" description="Interaction with DNA" evidence="8">
    <location>
        <position position="176"/>
    </location>
</feature>
<dbReference type="InterPro" id="IPR013497">
    <property type="entry name" value="Topo_IA_cen"/>
</dbReference>
<dbReference type="GO" id="GO:0043597">
    <property type="term" value="C:cytoplasmic replication fork"/>
    <property type="evidence" value="ECO:0007669"/>
    <property type="project" value="TreeGrafter"/>
</dbReference>
<comment type="cofactor">
    <cofactor evidence="8">
        <name>Mg(2+)</name>
        <dbReference type="ChEBI" id="CHEBI:18420"/>
    </cofactor>
</comment>
<dbReference type="InterPro" id="IPR023405">
    <property type="entry name" value="Topo_IA_core_domain"/>
</dbReference>
<dbReference type="PROSITE" id="PS52039">
    <property type="entry name" value="TOPO_IA_2"/>
    <property type="match status" value="1"/>
</dbReference>
<feature type="domain" description="Topo IA-type catalytic" evidence="11">
    <location>
        <begin position="153"/>
        <end position="589"/>
    </location>
</feature>
<evidence type="ECO:0000313" key="13">
    <source>
        <dbReference type="Proteomes" id="UP000275076"/>
    </source>
</evidence>